<accession>A0A3E4KH68</accession>
<dbReference type="RefSeq" id="WP_036631692.1">
    <property type="nucleotide sequence ID" value="NZ_DAWDUF010000011.1"/>
</dbReference>
<comment type="caution">
    <text evidence="1">The sequence shown here is derived from an EMBL/GenBank/DDBJ whole genome shotgun (WGS) entry which is preliminary data.</text>
</comment>
<evidence type="ECO:0000313" key="1">
    <source>
        <dbReference type="EMBL" id="KAB6559686.1"/>
    </source>
</evidence>
<protein>
    <submittedName>
        <fullName evidence="1">Uncharacterized protein</fullName>
    </submittedName>
</protein>
<dbReference type="AlphaFoldDB" id="A0A3E4KH68"/>
<name>A0A3E4KH68_PHOVU</name>
<sequence>MPISPQEKKYLKNKHKGGNNNSKGNIYESFYTIYCIALFMNSHITQLDSVYFTSQLEECFVDDLLIEESNTAHRIYHQIKDVKNLSWQTKQLKHDFERQMDISSEMGENFELKLVHSNSPTMVTPIPEEIVSSTSVSFFPAEKSLNQLILSYPPFKNAIQNITVLGEAKDDELLGIAEAILGVWTGLEQKNISLKAISDEVKRIGKGLINIKTYPNIQIADSSQEILRRFDLCFYTCGNNLHWHTSNQKLSGKIIWTPEIEQKLENVQPSDLWELIELLS</sequence>
<organism evidence="1 2">
    <name type="scientific">Phocaeicola vulgatus</name>
    <name type="common">Bacteroides vulgatus</name>
    <dbReference type="NCBI Taxonomy" id="821"/>
    <lineage>
        <taxon>Bacteria</taxon>
        <taxon>Pseudomonadati</taxon>
        <taxon>Bacteroidota</taxon>
        <taxon>Bacteroidia</taxon>
        <taxon>Bacteroidales</taxon>
        <taxon>Bacteroidaceae</taxon>
        <taxon>Phocaeicola</taxon>
    </lineage>
</organism>
<proteinExistence type="predicted"/>
<reference evidence="1 2" key="1">
    <citation type="journal article" date="2019" name="Nat. Med.">
        <title>A library of human gut bacterial isolates paired with longitudinal multiomics data enables mechanistic microbiome research.</title>
        <authorList>
            <person name="Poyet M."/>
            <person name="Groussin M."/>
            <person name="Gibbons S.M."/>
            <person name="Avila-Pacheco J."/>
            <person name="Jiang X."/>
            <person name="Kearney S.M."/>
            <person name="Perrotta A.R."/>
            <person name="Berdy B."/>
            <person name="Zhao S."/>
            <person name="Lieberman T.D."/>
            <person name="Swanson P.K."/>
            <person name="Smith M."/>
            <person name="Roesemann S."/>
            <person name="Alexander J.E."/>
            <person name="Rich S.A."/>
            <person name="Livny J."/>
            <person name="Vlamakis H."/>
            <person name="Clish C."/>
            <person name="Bullock K."/>
            <person name="Deik A."/>
            <person name="Scott J."/>
            <person name="Pierce K.A."/>
            <person name="Xavier R.J."/>
            <person name="Alm E.J."/>
        </authorList>
    </citation>
    <scope>NUCLEOTIDE SEQUENCE [LARGE SCALE GENOMIC DNA]</scope>
    <source>
        <strain evidence="1 2">BIOML-A111</strain>
    </source>
</reference>
<gene>
    <name evidence="1" type="ORF">GAY79_12315</name>
</gene>
<evidence type="ECO:0000313" key="2">
    <source>
        <dbReference type="Proteomes" id="UP000437431"/>
    </source>
</evidence>
<dbReference type="Proteomes" id="UP000437431">
    <property type="component" value="Unassembled WGS sequence"/>
</dbReference>
<dbReference type="EMBL" id="WDAY01000026">
    <property type="protein sequence ID" value="KAB6559686.1"/>
    <property type="molecule type" value="Genomic_DNA"/>
</dbReference>